<dbReference type="InterPro" id="IPR000152">
    <property type="entry name" value="EGF-type_Asp/Asn_hydroxyl_site"/>
</dbReference>
<dbReference type="CDD" id="cd00054">
    <property type="entry name" value="EGF_CA"/>
    <property type="match status" value="2"/>
</dbReference>
<evidence type="ECO:0000313" key="8">
    <source>
        <dbReference type="Proteomes" id="UP001208570"/>
    </source>
</evidence>
<evidence type="ECO:0000256" key="5">
    <source>
        <dbReference type="PROSITE-ProRule" id="PRU00076"/>
    </source>
</evidence>
<dbReference type="GO" id="GO:0005509">
    <property type="term" value="F:calcium ion binding"/>
    <property type="evidence" value="ECO:0007669"/>
    <property type="project" value="InterPro"/>
</dbReference>
<dbReference type="Proteomes" id="UP001208570">
    <property type="component" value="Unassembled WGS sequence"/>
</dbReference>
<dbReference type="InterPro" id="IPR018097">
    <property type="entry name" value="EGF_Ca-bd_CS"/>
</dbReference>
<evidence type="ECO:0000313" key="7">
    <source>
        <dbReference type="EMBL" id="KAK2143164.1"/>
    </source>
</evidence>
<feature type="domain" description="EGF-like" evidence="6">
    <location>
        <begin position="56"/>
        <end position="99"/>
    </location>
</feature>
<protein>
    <recommendedName>
        <fullName evidence="6">EGF-like domain-containing protein</fullName>
    </recommendedName>
</protein>
<evidence type="ECO:0000256" key="4">
    <source>
        <dbReference type="ARBA" id="ARBA00023157"/>
    </source>
</evidence>
<keyword evidence="1 5" id="KW-0245">EGF-like domain</keyword>
<dbReference type="InterPro" id="IPR009030">
    <property type="entry name" value="Growth_fac_rcpt_cys_sf"/>
</dbReference>
<dbReference type="PROSITE" id="PS01187">
    <property type="entry name" value="EGF_CA"/>
    <property type="match status" value="1"/>
</dbReference>
<dbReference type="FunFam" id="2.10.25.10:FF:000038">
    <property type="entry name" value="Fibrillin 2"/>
    <property type="match status" value="2"/>
</dbReference>
<dbReference type="SMART" id="SM00181">
    <property type="entry name" value="EGF"/>
    <property type="match status" value="2"/>
</dbReference>
<evidence type="ECO:0000259" key="6">
    <source>
        <dbReference type="PROSITE" id="PS50026"/>
    </source>
</evidence>
<feature type="domain" description="EGF-like" evidence="6">
    <location>
        <begin position="13"/>
        <end position="55"/>
    </location>
</feature>
<keyword evidence="4" id="KW-1015">Disulfide bond</keyword>
<sequence>MTTVSSFINFPSDIDNCLVDTNICGKNAKCINTDGSYHCICLNGYREFETKGQCSDIDECESGLDDCNKELTKCTNTIGSFSCSCITGYTKSGNKGQCQETTLHKIPLSWLFSKAFSLLKFISCKLGFTDCQTNPDGSRSNGKYVNLAEVGNVQKDRSRSNV</sequence>
<dbReference type="PANTHER" id="PTHR24034">
    <property type="entry name" value="EGF-LIKE DOMAIN-CONTAINING PROTEIN"/>
    <property type="match status" value="1"/>
</dbReference>
<dbReference type="EMBL" id="JAODUP010000872">
    <property type="protein sequence ID" value="KAK2143164.1"/>
    <property type="molecule type" value="Genomic_DNA"/>
</dbReference>
<gene>
    <name evidence="7" type="ORF">LSH36_872g02001</name>
</gene>
<evidence type="ECO:0000256" key="3">
    <source>
        <dbReference type="ARBA" id="ARBA00022737"/>
    </source>
</evidence>
<proteinExistence type="predicted"/>
<dbReference type="Gene3D" id="2.10.25.10">
    <property type="entry name" value="Laminin"/>
    <property type="match status" value="2"/>
</dbReference>
<name>A0AAD9IYQ7_9ANNE</name>
<keyword evidence="2" id="KW-0732">Signal</keyword>
<keyword evidence="8" id="KW-1185">Reference proteome</keyword>
<evidence type="ECO:0000256" key="2">
    <source>
        <dbReference type="ARBA" id="ARBA00022729"/>
    </source>
</evidence>
<dbReference type="AlphaFoldDB" id="A0AAD9IYQ7"/>
<dbReference type="SUPFAM" id="SSF57184">
    <property type="entry name" value="Growth factor receptor domain"/>
    <property type="match status" value="1"/>
</dbReference>
<dbReference type="PROSITE" id="PS50026">
    <property type="entry name" value="EGF_3"/>
    <property type="match status" value="2"/>
</dbReference>
<dbReference type="Pfam" id="PF07645">
    <property type="entry name" value="EGF_CA"/>
    <property type="match status" value="2"/>
</dbReference>
<accession>A0AAD9IYQ7</accession>
<dbReference type="PANTHER" id="PTHR24034:SF209">
    <property type="entry name" value="EGF-LIKE DOMAIN-CONTAINING PROTEIN"/>
    <property type="match status" value="1"/>
</dbReference>
<dbReference type="PROSITE" id="PS00010">
    <property type="entry name" value="ASX_HYDROXYL"/>
    <property type="match status" value="2"/>
</dbReference>
<reference evidence="7" key="1">
    <citation type="journal article" date="2023" name="Mol. Biol. Evol.">
        <title>Third-Generation Sequencing Reveals the Adaptive Role of the Epigenome in Three Deep-Sea Polychaetes.</title>
        <authorList>
            <person name="Perez M."/>
            <person name="Aroh O."/>
            <person name="Sun Y."/>
            <person name="Lan Y."/>
            <person name="Juniper S.K."/>
            <person name="Young C.R."/>
            <person name="Angers B."/>
            <person name="Qian P.Y."/>
        </authorList>
    </citation>
    <scope>NUCLEOTIDE SEQUENCE</scope>
    <source>
        <strain evidence="7">P08H-3</strain>
    </source>
</reference>
<dbReference type="InterPro" id="IPR049883">
    <property type="entry name" value="NOTCH1_EGF-like"/>
</dbReference>
<organism evidence="7 8">
    <name type="scientific">Paralvinella palmiformis</name>
    <dbReference type="NCBI Taxonomy" id="53620"/>
    <lineage>
        <taxon>Eukaryota</taxon>
        <taxon>Metazoa</taxon>
        <taxon>Spiralia</taxon>
        <taxon>Lophotrochozoa</taxon>
        <taxon>Annelida</taxon>
        <taxon>Polychaeta</taxon>
        <taxon>Sedentaria</taxon>
        <taxon>Canalipalpata</taxon>
        <taxon>Terebellida</taxon>
        <taxon>Terebelliformia</taxon>
        <taxon>Alvinellidae</taxon>
        <taxon>Paralvinella</taxon>
    </lineage>
</organism>
<dbReference type="InterPro" id="IPR001881">
    <property type="entry name" value="EGF-like_Ca-bd_dom"/>
</dbReference>
<comment type="caution">
    <text evidence="5">Lacks conserved residue(s) required for the propagation of feature annotation.</text>
</comment>
<dbReference type="InterPro" id="IPR050751">
    <property type="entry name" value="ECM_structural_protein"/>
</dbReference>
<dbReference type="InterPro" id="IPR000742">
    <property type="entry name" value="EGF"/>
</dbReference>
<dbReference type="SMART" id="SM00179">
    <property type="entry name" value="EGF_CA"/>
    <property type="match status" value="2"/>
</dbReference>
<dbReference type="PROSITE" id="PS01186">
    <property type="entry name" value="EGF_2"/>
    <property type="match status" value="2"/>
</dbReference>
<keyword evidence="3" id="KW-0677">Repeat</keyword>
<evidence type="ECO:0000256" key="1">
    <source>
        <dbReference type="ARBA" id="ARBA00022536"/>
    </source>
</evidence>
<comment type="caution">
    <text evidence="7">The sequence shown here is derived from an EMBL/GenBank/DDBJ whole genome shotgun (WGS) entry which is preliminary data.</text>
</comment>